<dbReference type="PANTHER" id="PTHR43877">
    <property type="entry name" value="AMINOALKYLPHOSPHONATE N-ACETYLTRANSFERASE-RELATED-RELATED"/>
    <property type="match status" value="1"/>
</dbReference>
<feature type="domain" description="N-acetyltransferase" evidence="3">
    <location>
        <begin position="5"/>
        <end position="167"/>
    </location>
</feature>
<dbReference type="GO" id="GO:0016747">
    <property type="term" value="F:acyltransferase activity, transferring groups other than amino-acyl groups"/>
    <property type="evidence" value="ECO:0007669"/>
    <property type="project" value="InterPro"/>
</dbReference>
<dbReference type="RefSeq" id="WP_179615489.1">
    <property type="nucleotide sequence ID" value="NZ_CP059163.1"/>
</dbReference>
<protein>
    <submittedName>
        <fullName evidence="4">GNAT superfamily N-acetyltransferase</fullName>
    </submittedName>
</protein>
<dbReference type="Gene3D" id="3.40.630.30">
    <property type="match status" value="1"/>
</dbReference>
<reference evidence="4 5" key="1">
    <citation type="submission" date="2020-07" db="EMBL/GenBank/DDBJ databases">
        <title>Sequencing the genomes of 1000 actinobacteria strains.</title>
        <authorList>
            <person name="Klenk H.-P."/>
        </authorList>
    </citation>
    <scope>NUCLEOTIDE SEQUENCE [LARGE SCALE GENOMIC DNA]</scope>
    <source>
        <strain evidence="4 5">DSM 18965</strain>
    </source>
</reference>
<dbReference type="Proteomes" id="UP000516957">
    <property type="component" value="Unassembled WGS sequence"/>
</dbReference>
<evidence type="ECO:0000259" key="3">
    <source>
        <dbReference type="PROSITE" id="PS51186"/>
    </source>
</evidence>
<dbReference type="AlphaFoldDB" id="A0A7Y9JRP6"/>
<dbReference type="InterPro" id="IPR016181">
    <property type="entry name" value="Acyl_CoA_acyltransferase"/>
</dbReference>
<evidence type="ECO:0000256" key="2">
    <source>
        <dbReference type="ARBA" id="ARBA00023315"/>
    </source>
</evidence>
<keyword evidence="2" id="KW-0012">Acyltransferase</keyword>
<dbReference type="InterPro" id="IPR000182">
    <property type="entry name" value="GNAT_dom"/>
</dbReference>
<evidence type="ECO:0000256" key="1">
    <source>
        <dbReference type="ARBA" id="ARBA00022679"/>
    </source>
</evidence>
<dbReference type="EMBL" id="JACCBE010000001">
    <property type="protein sequence ID" value="NYD57773.1"/>
    <property type="molecule type" value="Genomic_DNA"/>
</dbReference>
<organism evidence="4 5">
    <name type="scientific">Nocardioides marinisabuli</name>
    <dbReference type="NCBI Taxonomy" id="419476"/>
    <lineage>
        <taxon>Bacteria</taxon>
        <taxon>Bacillati</taxon>
        <taxon>Actinomycetota</taxon>
        <taxon>Actinomycetes</taxon>
        <taxon>Propionibacteriales</taxon>
        <taxon>Nocardioidaceae</taxon>
        <taxon>Nocardioides</taxon>
    </lineage>
</organism>
<comment type="caution">
    <text evidence="4">The sequence shown here is derived from an EMBL/GenBank/DDBJ whole genome shotgun (WGS) entry which is preliminary data.</text>
</comment>
<sequence>MSGPLRIEPVDPYDDAAFDAWHEVYRASQHHGRPAAAVTAWTREEMRAALQRPGRRTWAGAWLGRVDGEPVATGHLQTPLLDNLAQAQLSIDVAPAHRRRGHGSRMLAHLGAEAASRGRDLWIAEASWPMGAPVDGAGEPGPSLLRGHGFGLGLVEVLRVLDPLPDPDHLRALAAEAAPHHAAYEVRSFVGRVPDDLLDDWARITASLNTEAPVGTLSLEADVVDPALVREEEELLARQARTRHATVALGPGGGVVAYTEIVTTEHEPGLAYQWGTVVDRAHRGRRLGLALKAANHLLLHEQVADLRMVRTWNAETNTHMVAVNDALGYRPLERYGGFERRA</sequence>
<dbReference type="Pfam" id="PF00583">
    <property type="entry name" value="Acetyltransf_1"/>
    <property type="match status" value="1"/>
</dbReference>
<proteinExistence type="predicted"/>
<keyword evidence="5" id="KW-1185">Reference proteome</keyword>
<name>A0A7Y9JRP6_9ACTN</name>
<dbReference type="PROSITE" id="PS51186">
    <property type="entry name" value="GNAT"/>
    <property type="match status" value="1"/>
</dbReference>
<gene>
    <name evidence="4" type="ORF">BKA08_002011</name>
</gene>
<dbReference type="InterPro" id="IPR050832">
    <property type="entry name" value="Bact_Acetyltransf"/>
</dbReference>
<evidence type="ECO:0000313" key="4">
    <source>
        <dbReference type="EMBL" id="NYD57773.1"/>
    </source>
</evidence>
<dbReference type="SUPFAM" id="SSF55729">
    <property type="entry name" value="Acyl-CoA N-acyltransferases (Nat)"/>
    <property type="match status" value="2"/>
</dbReference>
<keyword evidence="1 4" id="KW-0808">Transferase</keyword>
<evidence type="ECO:0000313" key="5">
    <source>
        <dbReference type="Proteomes" id="UP000516957"/>
    </source>
</evidence>
<accession>A0A7Y9JRP6</accession>
<dbReference type="CDD" id="cd04301">
    <property type="entry name" value="NAT_SF"/>
    <property type="match status" value="1"/>
</dbReference>